<accession>A0A2W5ZE90</accession>
<evidence type="ECO:0000256" key="4">
    <source>
        <dbReference type="RuleBase" id="RU003345"/>
    </source>
</evidence>
<comment type="similarity">
    <text evidence="1 4">Belongs to the aldehyde dehydrogenase family.</text>
</comment>
<evidence type="ECO:0000313" key="6">
    <source>
        <dbReference type="EMBL" id="PZR83720.1"/>
    </source>
</evidence>
<dbReference type="InterPro" id="IPR016162">
    <property type="entry name" value="Ald_DH_N"/>
</dbReference>
<protein>
    <recommendedName>
        <fullName evidence="5">Aldehyde dehydrogenase domain-containing protein</fullName>
    </recommendedName>
</protein>
<sequence>MGFLDDAPRSPEPVTIAPGDMFAPCIGGNGEVPELRLLVGGKWREALGGETFDVHSPIDGSLVARAQKGGTDDLKAAIASARQARTGYRAMPAAERLALLQRAGTIVGDTADSLVDAIVADLGKTPEAARSEVEATATRLELVREEVRKIFGEYLPGDWIAETVGRSAVVLREPVGTVAAVGPFNYPLFLGASKIIPALAAGNTVVAKAPSDDPTALVLFARILEEAGLPPGVLNVVTGPGREMGDLLASHPDVSMISFTGSSAAGRRITEVAGPKQLHLELGGNAPAIVLADADLELAARQVALGAFKSAGQRCDAVSVALVAAEVYDALLERVVKEAVTWVAGDPRAEGVKLGPLVNDAAAARVQGLVADAVGHGAQVVAGGEVDGAYHQATVLAGVPLDAEIVWEETFGPVLPIVAVAGLDEALEVAGRSRYGLDSCVFTADLASAWQAARALECGTVHINNAPVHGVGHFPFGGRKPDSGIGREGLGYSIDECTVLKTVVLPT</sequence>
<dbReference type="PROSITE" id="PS00687">
    <property type="entry name" value="ALDEHYDE_DEHYDR_GLU"/>
    <property type="match status" value="1"/>
</dbReference>
<dbReference type="SUPFAM" id="SSF53720">
    <property type="entry name" value="ALDH-like"/>
    <property type="match status" value="1"/>
</dbReference>
<dbReference type="Proteomes" id="UP000248724">
    <property type="component" value="Unassembled WGS sequence"/>
</dbReference>
<evidence type="ECO:0000256" key="1">
    <source>
        <dbReference type="ARBA" id="ARBA00009986"/>
    </source>
</evidence>
<dbReference type="Gene3D" id="3.40.309.10">
    <property type="entry name" value="Aldehyde Dehydrogenase, Chain A, domain 2"/>
    <property type="match status" value="1"/>
</dbReference>
<evidence type="ECO:0000256" key="2">
    <source>
        <dbReference type="ARBA" id="ARBA00023002"/>
    </source>
</evidence>
<dbReference type="PANTHER" id="PTHR42991">
    <property type="entry name" value="ALDEHYDE DEHYDROGENASE"/>
    <property type="match status" value="1"/>
</dbReference>
<dbReference type="AlphaFoldDB" id="A0A2W5ZE90"/>
<proteinExistence type="inferred from homology"/>
<dbReference type="InterPro" id="IPR051020">
    <property type="entry name" value="ALDH-related_metabolic_enz"/>
</dbReference>
<dbReference type="GO" id="GO:0008911">
    <property type="term" value="F:lactaldehyde dehydrogenase (NAD+) activity"/>
    <property type="evidence" value="ECO:0007669"/>
    <property type="project" value="TreeGrafter"/>
</dbReference>
<gene>
    <name evidence="6" type="ORF">DLM65_01290</name>
</gene>
<evidence type="ECO:0000313" key="7">
    <source>
        <dbReference type="Proteomes" id="UP000248724"/>
    </source>
</evidence>
<dbReference type="InterPro" id="IPR029510">
    <property type="entry name" value="Ald_DH_CS_GLU"/>
</dbReference>
<dbReference type="InterPro" id="IPR016161">
    <property type="entry name" value="Ald_DH/histidinol_DH"/>
</dbReference>
<dbReference type="EMBL" id="QHBU01000026">
    <property type="protein sequence ID" value="PZR83720.1"/>
    <property type="molecule type" value="Genomic_DNA"/>
</dbReference>
<evidence type="ECO:0000259" key="5">
    <source>
        <dbReference type="Pfam" id="PF00171"/>
    </source>
</evidence>
<reference evidence="6 7" key="1">
    <citation type="journal article" date="2017" name="Nature">
        <title>Atmospheric trace gases support primary production in Antarctic desert surface soil.</title>
        <authorList>
            <person name="Ji M."/>
            <person name="Greening C."/>
            <person name="Vanwonterghem I."/>
            <person name="Carere C.R."/>
            <person name="Bay S.K."/>
            <person name="Steen J.A."/>
            <person name="Montgomery K."/>
            <person name="Lines T."/>
            <person name="Beardall J."/>
            <person name="van Dorst J."/>
            <person name="Snape I."/>
            <person name="Stott M.B."/>
            <person name="Hugenholtz P."/>
            <person name="Ferrari B.C."/>
        </authorList>
    </citation>
    <scope>NUCLEOTIDE SEQUENCE [LARGE SCALE GENOMIC DNA]</scope>
    <source>
        <strain evidence="6">RRmetagenome_bin12</strain>
    </source>
</reference>
<dbReference type="Gene3D" id="3.40.605.10">
    <property type="entry name" value="Aldehyde Dehydrogenase, Chain A, domain 1"/>
    <property type="match status" value="1"/>
</dbReference>
<dbReference type="PANTHER" id="PTHR42991:SF1">
    <property type="entry name" value="ALDEHYDE DEHYDROGENASE"/>
    <property type="match status" value="1"/>
</dbReference>
<dbReference type="InterPro" id="IPR016163">
    <property type="entry name" value="Ald_DH_C"/>
</dbReference>
<feature type="domain" description="Aldehyde dehydrogenase" evidence="5">
    <location>
        <begin position="43"/>
        <end position="503"/>
    </location>
</feature>
<name>A0A2W5ZE90_9BACT</name>
<organism evidence="6 7">
    <name type="scientific">Candidatus Aeolococcus gillhamiae</name>
    <dbReference type="NCBI Taxonomy" id="3127015"/>
    <lineage>
        <taxon>Bacteria</taxon>
        <taxon>Bacillati</taxon>
        <taxon>Candidatus Dormiibacterota</taxon>
        <taxon>Candidatus Dormibacteria</taxon>
        <taxon>Candidatus Aeolococcales</taxon>
        <taxon>Candidatus Aeolococcaceae</taxon>
        <taxon>Candidatus Aeolococcus</taxon>
    </lineage>
</organism>
<keyword evidence="2 4" id="KW-0560">Oxidoreductase</keyword>
<feature type="active site" evidence="3">
    <location>
        <position position="281"/>
    </location>
</feature>
<comment type="caution">
    <text evidence="6">The sequence shown here is derived from an EMBL/GenBank/DDBJ whole genome shotgun (WGS) entry which is preliminary data.</text>
</comment>
<dbReference type="InterPro" id="IPR015590">
    <property type="entry name" value="Aldehyde_DH_dom"/>
</dbReference>
<dbReference type="Pfam" id="PF00171">
    <property type="entry name" value="Aldedh"/>
    <property type="match status" value="1"/>
</dbReference>
<evidence type="ECO:0000256" key="3">
    <source>
        <dbReference type="PROSITE-ProRule" id="PRU10007"/>
    </source>
</evidence>